<dbReference type="PIRSF" id="PIRSF017617">
    <property type="entry name" value="Thr_aldolase"/>
    <property type="match status" value="1"/>
</dbReference>
<organism evidence="7 8">
    <name type="scientific">Candidatus Moanibacter tarae</name>
    <dbReference type="NCBI Taxonomy" id="2200854"/>
    <lineage>
        <taxon>Bacteria</taxon>
        <taxon>Pseudomonadati</taxon>
        <taxon>Verrucomicrobiota</taxon>
        <taxon>Opitutia</taxon>
        <taxon>Puniceicoccales</taxon>
        <taxon>Puniceicoccales incertae sedis</taxon>
        <taxon>Candidatus Moanibacter</taxon>
    </lineage>
</organism>
<evidence type="ECO:0000256" key="5">
    <source>
        <dbReference type="PIRSR" id="PIRSR017617-1"/>
    </source>
</evidence>
<sequence length="349" mass="38338">MLNFPIDLRSDTVTEPTPAMRKAIADAEVGDDVFSDDPTVLRLQEKTAEILGKEAAIYVPSGTMSNQIGVRLHCRPGDELICEKDSHLYNYEQGGYTQLSGVSARPIEGKEGVLKVEQLRGAIRPDDEHQTRTRLVCLENTHNRAAGRILPYDETKEICDWGHENNLRMHLDGARLFNAVVGSNISADRWACHFDTVSVCFSKGLGAPVGSALAGSEELIREARRHRKLFGGGMRQVGIIAVAALYALDNNIDRLAEDHTNAQIIADAVSSNEFLKLDSERIDTNIIFIKVDPRLGTAAQFTGALENEGVRALVLAADLVRMVTNLQVSQEAARRVADVIRRVGEDGLR</sequence>
<dbReference type="CDD" id="cd06502">
    <property type="entry name" value="TA_like"/>
    <property type="match status" value="1"/>
</dbReference>
<dbReference type="Pfam" id="PF01212">
    <property type="entry name" value="Beta_elim_lyase"/>
    <property type="match status" value="1"/>
</dbReference>
<dbReference type="NCBIfam" id="NF007825">
    <property type="entry name" value="PRK10534.1"/>
    <property type="match status" value="1"/>
</dbReference>
<feature type="modified residue" description="N6-(pyridoxal phosphate)lysine" evidence="5">
    <location>
        <position position="203"/>
    </location>
</feature>
<dbReference type="InterPro" id="IPR015422">
    <property type="entry name" value="PyrdxlP-dep_Trfase_small"/>
</dbReference>
<dbReference type="GO" id="GO:0008732">
    <property type="term" value="F:L-allo-threonine aldolase activity"/>
    <property type="evidence" value="ECO:0007669"/>
    <property type="project" value="UniProtKB-EC"/>
</dbReference>
<dbReference type="NCBIfam" id="NF041359">
    <property type="entry name" value="GntG_guanitoxin"/>
    <property type="match status" value="1"/>
</dbReference>
<evidence type="ECO:0000259" key="6">
    <source>
        <dbReference type="Pfam" id="PF01212"/>
    </source>
</evidence>
<evidence type="ECO:0000313" key="8">
    <source>
        <dbReference type="Proteomes" id="UP000247465"/>
    </source>
</evidence>
<dbReference type="Gene3D" id="3.90.1150.10">
    <property type="entry name" value="Aspartate Aminotransferase, domain 1"/>
    <property type="match status" value="1"/>
</dbReference>
<dbReference type="FunFam" id="3.40.640.10:FF:000030">
    <property type="entry name" value="Low-specificity L-threonine aldolase"/>
    <property type="match status" value="1"/>
</dbReference>
<dbReference type="PANTHER" id="PTHR48097:SF9">
    <property type="entry name" value="L-THREONINE ALDOLASE"/>
    <property type="match status" value="1"/>
</dbReference>
<name>A0A2Z4AGQ6_9BACT</name>
<evidence type="ECO:0000256" key="3">
    <source>
        <dbReference type="ARBA" id="ARBA00022898"/>
    </source>
</evidence>
<keyword evidence="4 7" id="KW-0456">Lyase</keyword>
<keyword evidence="3" id="KW-0663">Pyridoxal phosphate</keyword>
<evidence type="ECO:0000313" key="7">
    <source>
        <dbReference type="EMBL" id="AWT59107.1"/>
    </source>
</evidence>
<comment type="cofactor">
    <cofactor evidence="1">
        <name>pyridoxal 5'-phosphate</name>
        <dbReference type="ChEBI" id="CHEBI:597326"/>
    </cofactor>
</comment>
<accession>A0A2Z4AGQ6</accession>
<dbReference type="AlphaFoldDB" id="A0A2Z4AGQ6"/>
<proteinExistence type="inferred from homology"/>
<dbReference type="Proteomes" id="UP000247465">
    <property type="component" value="Chromosome"/>
</dbReference>
<reference evidence="7 8" key="1">
    <citation type="submission" date="2018-06" db="EMBL/GenBank/DDBJ databases">
        <title>Draft Genome Sequence of a Novel Marine Bacterium Related to the Verrucomicrobia.</title>
        <authorList>
            <person name="Vosseberg J."/>
            <person name="Martijn J."/>
            <person name="Ettema T.J.G."/>
        </authorList>
    </citation>
    <scope>NUCLEOTIDE SEQUENCE [LARGE SCALE GENOMIC DNA]</scope>
    <source>
        <strain evidence="7">TARA_B100001123</strain>
    </source>
</reference>
<dbReference type="InterPro" id="IPR023603">
    <property type="entry name" value="Low_specificity_L-TA-like"/>
</dbReference>
<dbReference type="InterPro" id="IPR015421">
    <property type="entry name" value="PyrdxlP-dep_Trfase_major"/>
</dbReference>
<dbReference type="InterPro" id="IPR001597">
    <property type="entry name" value="ArAA_b-elim_lyase/Thr_aldolase"/>
</dbReference>
<comment type="similarity">
    <text evidence="2">Belongs to the threonine aldolase family.</text>
</comment>
<dbReference type="PANTHER" id="PTHR48097">
    <property type="entry name" value="L-THREONINE ALDOLASE-RELATED"/>
    <property type="match status" value="1"/>
</dbReference>
<dbReference type="GO" id="GO:0006545">
    <property type="term" value="P:glycine biosynthetic process"/>
    <property type="evidence" value="ECO:0007669"/>
    <property type="project" value="TreeGrafter"/>
</dbReference>
<dbReference type="InterPro" id="IPR015424">
    <property type="entry name" value="PyrdxlP-dep_Trfase"/>
</dbReference>
<dbReference type="GO" id="GO:0005829">
    <property type="term" value="C:cytosol"/>
    <property type="evidence" value="ECO:0007669"/>
    <property type="project" value="TreeGrafter"/>
</dbReference>
<dbReference type="EC" id="4.1.2.49" evidence="7"/>
<evidence type="ECO:0000256" key="2">
    <source>
        <dbReference type="ARBA" id="ARBA00006966"/>
    </source>
</evidence>
<dbReference type="GO" id="GO:0006567">
    <property type="term" value="P:L-threonine catabolic process"/>
    <property type="evidence" value="ECO:0007669"/>
    <property type="project" value="TreeGrafter"/>
</dbReference>
<dbReference type="SUPFAM" id="SSF53383">
    <property type="entry name" value="PLP-dependent transferases"/>
    <property type="match status" value="1"/>
</dbReference>
<evidence type="ECO:0000256" key="4">
    <source>
        <dbReference type="ARBA" id="ARBA00023239"/>
    </source>
</evidence>
<protein>
    <submittedName>
        <fullName evidence="7">L-allo-threonine aldolase</fullName>
        <ecNumber evidence="7">4.1.2.49</ecNumber>
    </submittedName>
</protein>
<dbReference type="Gene3D" id="3.40.640.10">
    <property type="entry name" value="Type I PLP-dependent aspartate aminotransferase-like (Major domain)"/>
    <property type="match status" value="1"/>
</dbReference>
<evidence type="ECO:0000256" key="1">
    <source>
        <dbReference type="ARBA" id="ARBA00001933"/>
    </source>
</evidence>
<gene>
    <name evidence="7" type="primary">ltaA</name>
    <name evidence="7" type="ORF">DF168_00284</name>
</gene>
<dbReference type="KEGG" id="mtar:DF168_00284"/>
<feature type="domain" description="Aromatic amino acid beta-eliminating lyase/threonine aldolase" evidence="6">
    <location>
        <begin position="7"/>
        <end position="290"/>
    </location>
</feature>
<dbReference type="EMBL" id="CP029803">
    <property type="protein sequence ID" value="AWT59107.1"/>
    <property type="molecule type" value="Genomic_DNA"/>
</dbReference>